<evidence type="ECO:0000256" key="3">
    <source>
        <dbReference type="ARBA" id="ARBA00022801"/>
    </source>
</evidence>
<dbReference type="EC" id="3.5.1.-" evidence="6"/>
<comment type="caution">
    <text evidence="7">The sequence shown here is derived from an EMBL/GenBank/DDBJ whole genome shotgun (WGS) entry which is preliminary data.</text>
</comment>
<dbReference type="InterPro" id="IPR011330">
    <property type="entry name" value="Glyco_hydro/deAcase_b/a-brl"/>
</dbReference>
<dbReference type="Proteomes" id="UP001646157">
    <property type="component" value="Unassembled WGS sequence"/>
</dbReference>
<dbReference type="InterPro" id="IPR022948">
    <property type="entry name" value="COD_ChbG_bac"/>
</dbReference>
<dbReference type="RefSeq" id="WP_205175486.1">
    <property type="nucleotide sequence ID" value="NZ_JAFBDZ010000007.1"/>
</dbReference>
<comment type="function">
    <text evidence="6">Probably catalyzes the deacetylation of acetylated carbohydrates an important step in the degradation of oligosaccharides.</text>
</comment>
<dbReference type="HAMAP" id="MF_01246">
    <property type="entry name" value="COD"/>
    <property type="match status" value="1"/>
</dbReference>
<comment type="subunit">
    <text evidence="6">Homodimer.</text>
</comment>
<dbReference type="InterPro" id="IPR006879">
    <property type="entry name" value="YdjC-like"/>
</dbReference>
<feature type="binding site" evidence="6">
    <location>
        <position position="60"/>
    </location>
    <ligand>
        <name>Mg(2+)</name>
        <dbReference type="ChEBI" id="CHEBI:18420"/>
    </ligand>
</feature>
<dbReference type="EMBL" id="JAFBDZ010000007">
    <property type="protein sequence ID" value="MBM7588083.1"/>
    <property type="molecule type" value="Genomic_DNA"/>
</dbReference>
<feature type="binding site" evidence="6">
    <location>
        <position position="124"/>
    </location>
    <ligand>
        <name>Mg(2+)</name>
        <dbReference type="ChEBI" id="CHEBI:18420"/>
    </ligand>
</feature>
<comment type="cofactor">
    <cofactor evidence="1 6">
        <name>Mg(2+)</name>
        <dbReference type="ChEBI" id="CHEBI:18420"/>
    </cofactor>
</comment>
<dbReference type="Gene3D" id="3.20.20.370">
    <property type="entry name" value="Glycoside hydrolase/deacetylase"/>
    <property type="match status" value="1"/>
</dbReference>
<dbReference type="NCBIfam" id="NF002559">
    <property type="entry name" value="PRK02134.1"/>
    <property type="match status" value="1"/>
</dbReference>
<gene>
    <name evidence="7" type="ORF">JOC86_004658</name>
</gene>
<evidence type="ECO:0000256" key="2">
    <source>
        <dbReference type="ARBA" id="ARBA00022723"/>
    </source>
</evidence>
<accession>A0ABS2NJV1</accession>
<dbReference type="SUPFAM" id="SSF88713">
    <property type="entry name" value="Glycoside hydrolase/deacetylase"/>
    <property type="match status" value="1"/>
</dbReference>
<keyword evidence="8" id="KW-1185">Reference proteome</keyword>
<comment type="similarity">
    <text evidence="6">Belongs to the YdjC deacetylase family.</text>
</comment>
<keyword evidence="3 6" id="KW-0378">Hydrolase</keyword>
<evidence type="ECO:0000256" key="1">
    <source>
        <dbReference type="ARBA" id="ARBA00001946"/>
    </source>
</evidence>
<reference evidence="7 8" key="1">
    <citation type="submission" date="2021-01" db="EMBL/GenBank/DDBJ databases">
        <title>Genomic Encyclopedia of Type Strains, Phase IV (KMG-IV): sequencing the most valuable type-strain genomes for metagenomic binning, comparative biology and taxonomic classification.</title>
        <authorList>
            <person name="Goeker M."/>
        </authorList>
    </citation>
    <scope>NUCLEOTIDE SEQUENCE [LARGE SCALE GENOMIC DNA]</scope>
    <source>
        <strain evidence="7 8">DSM 24834</strain>
    </source>
</reference>
<evidence type="ECO:0000313" key="7">
    <source>
        <dbReference type="EMBL" id="MBM7588083.1"/>
    </source>
</evidence>
<sequence length="228" mass="26310">MGKIIVNADDFGLCNGVNYGIVDSHQYGIVNSTTMLVNMPGTRHAVELAKQYPSLNLGIHLTLTCGKPVHNEVPSLINKDGYFRLTSRFRDDLSINLKEVELEWDAQIQKFLLFNLPLSHIDSHHHIHGWELLAPVIQKLSKKYNLPVRNVYDQKISDLSYFTEKFTMDFYGEKVSKEFFSELWRNIGEEETIEVMCHPAYIDSYLKNYSSYCEERLVELDVLTSVTI</sequence>
<evidence type="ECO:0000256" key="6">
    <source>
        <dbReference type="HAMAP-Rule" id="MF_01246"/>
    </source>
</evidence>
<evidence type="ECO:0000313" key="8">
    <source>
        <dbReference type="Proteomes" id="UP001646157"/>
    </source>
</evidence>
<organism evidence="7 8">
    <name type="scientific">Rossellomorea pakistanensis</name>
    <dbReference type="NCBI Taxonomy" id="992288"/>
    <lineage>
        <taxon>Bacteria</taxon>
        <taxon>Bacillati</taxon>
        <taxon>Bacillota</taxon>
        <taxon>Bacilli</taxon>
        <taxon>Bacillales</taxon>
        <taxon>Bacillaceae</taxon>
        <taxon>Rossellomorea</taxon>
    </lineage>
</organism>
<keyword evidence="4 6" id="KW-0460">Magnesium</keyword>
<keyword evidence="5 6" id="KW-0119">Carbohydrate metabolism</keyword>
<dbReference type="Pfam" id="PF04794">
    <property type="entry name" value="YdjC"/>
    <property type="match status" value="1"/>
</dbReference>
<dbReference type="PANTHER" id="PTHR31609">
    <property type="entry name" value="YDJC DEACETYLASE FAMILY MEMBER"/>
    <property type="match status" value="1"/>
</dbReference>
<dbReference type="PANTHER" id="PTHR31609:SF1">
    <property type="entry name" value="CARBOHYDRATE DEACETYLASE"/>
    <property type="match status" value="1"/>
</dbReference>
<evidence type="ECO:0000256" key="5">
    <source>
        <dbReference type="ARBA" id="ARBA00023277"/>
    </source>
</evidence>
<dbReference type="CDD" id="cd10803">
    <property type="entry name" value="YdjC_EF3048_like"/>
    <property type="match status" value="1"/>
</dbReference>
<dbReference type="GO" id="GO:0016787">
    <property type="term" value="F:hydrolase activity"/>
    <property type="evidence" value="ECO:0007669"/>
    <property type="project" value="UniProtKB-KW"/>
</dbReference>
<name>A0ABS2NJV1_9BACI</name>
<keyword evidence="2 6" id="KW-0479">Metal-binding</keyword>
<protein>
    <recommendedName>
        <fullName evidence="6">Carbohydrate deacetylase</fullName>
        <ecNumber evidence="6">3.5.1.-</ecNumber>
    </recommendedName>
</protein>
<proteinExistence type="inferred from homology"/>
<evidence type="ECO:0000256" key="4">
    <source>
        <dbReference type="ARBA" id="ARBA00022842"/>
    </source>
</evidence>